<organism evidence="4 5">
    <name type="scientific">Phialophora macrospora</name>
    <dbReference type="NCBI Taxonomy" id="1851006"/>
    <lineage>
        <taxon>Eukaryota</taxon>
        <taxon>Fungi</taxon>
        <taxon>Dikarya</taxon>
        <taxon>Ascomycota</taxon>
        <taxon>Pezizomycotina</taxon>
        <taxon>Eurotiomycetes</taxon>
        <taxon>Chaetothyriomycetidae</taxon>
        <taxon>Chaetothyriales</taxon>
        <taxon>Herpotrichiellaceae</taxon>
        <taxon>Phialophora</taxon>
    </lineage>
</organism>
<comment type="similarity">
    <text evidence="1">Belongs to the short-chain dehydrogenases/reductases (SDR) family.</text>
</comment>
<dbReference type="PRINTS" id="PR00081">
    <property type="entry name" value="GDHRDH"/>
</dbReference>
<keyword evidence="5" id="KW-1185">Reference proteome</keyword>
<dbReference type="Proteomes" id="UP000054266">
    <property type="component" value="Unassembled WGS sequence"/>
</dbReference>
<dbReference type="PANTHER" id="PTHR24320:SF282">
    <property type="entry name" value="WW DOMAIN-CONTAINING OXIDOREDUCTASE"/>
    <property type="match status" value="1"/>
</dbReference>
<dbReference type="Pfam" id="PF00106">
    <property type="entry name" value="adh_short"/>
    <property type="match status" value="1"/>
</dbReference>
<gene>
    <name evidence="4" type="ORF">PV04_01332</name>
</gene>
<keyword evidence="3" id="KW-0560">Oxidoreductase</keyword>
<name>A0A0D2D6L0_9EURO</name>
<evidence type="ECO:0000313" key="5">
    <source>
        <dbReference type="Proteomes" id="UP000054266"/>
    </source>
</evidence>
<dbReference type="HOGENOM" id="CLU_010194_44_6_1"/>
<evidence type="ECO:0000256" key="3">
    <source>
        <dbReference type="ARBA" id="ARBA00023002"/>
    </source>
</evidence>
<keyword evidence="2" id="KW-0521">NADP</keyword>
<evidence type="ECO:0000313" key="4">
    <source>
        <dbReference type="EMBL" id="KIW73196.1"/>
    </source>
</evidence>
<sequence>MAPHLNWSPESLPSLEGRTYVVTGGNTGIGWWTVYHLALHGATVYLTSRSSEKGTSAVASITASIKESKPERVPSIHFVLMDHMSLKSVMAAAKRIRSECTSLHGLVNSAGIMATPFQLSEDGYEAQWQTNYLAHWLLTYHLQPLLTMTARNSPEGTVRIVNVSSMGHAATLKEGIHFDDTSLKSHFTFRRYAQSKLANILHAKALHTQYNSSSATEGNPHIWATSLHPGNIDTQLNNRSWGGSTLTPILRCMGAYIKPEEGSFNSLWAVAGKEMTAEMSGCYFVPVGERKEPSKQARDSNLADRLWKWTEREMREKGLLEMN</sequence>
<dbReference type="GO" id="GO:0016491">
    <property type="term" value="F:oxidoreductase activity"/>
    <property type="evidence" value="ECO:0007669"/>
    <property type="project" value="UniProtKB-KW"/>
</dbReference>
<dbReference type="Gene3D" id="3.40.50.720">
    <property type="entry name" value="NAD(P)-binding Rossmann-like Domain"/>
    <property type="match status" value="1"/>
</dbReference>
<dbReference type="InterPro" id="IPR002347">
    <property type="entry name" value="SDR_fam"/>
</dbReference>
<reference evidence="4 5" key="1">
    <citation type="submission" date="2015-01" db="EMBL/GenBank/DDBJ databases">
        <title>The Genome Sequence of Capronia semiimmersa CBS27337.</title>
        <authorList>
            <consortium name="The Broad Institute Genomics Platform"/>
            <person name="Cuomo C."/>
            <person name="de Hoog S."/>
            <person name="Gorbushina A."/>
            <person name="Stielow B."/>
            <person name="Teixiera M."/>
            <person name="Abouelleil A."/>
            <person name="Chapman S.B."/>
            <person name="Priest M."/>
            <person name="Young S.K."/>
            <person name="Wortman J."/>
            <person name="Nusbaum C."/>
            <person name="Birren B."/>
        </authorList>
    </citation>
    <scope>NUCLEOTIDE SEQUENCE [LARGE SCALE GENOMIC DNA]</scope>
    <source>
        <strain evidence="4 5">CBS 27337</strain>
    </source>
</reference>
<accession>A0A0D2D6L0</accession>
<dbReference type="SUPFAM" id="SSF51735">
    <property type="entry name" value="NAD(P)-binding Rossmann-fold domains"/>
    <property type="match status" value="1"/>
</dbReference>
<protein>
    <recommendedName>
        <fullName evidence="6">NAD(P)-binding protein</fullName>
    </recommendedName>
</protein>
<evidence type="ECO:0008006" key="6">
    <source>
        <dbReference type="Google" id="ProtNLM"/>
    </source>
</evidence>
<proteinExistence type="inferred from homology"/>
<dbReference type="AlphaFoldDB" id="A0A0D2D6L0"/>
<dbReference type="PANTHER" id="PTHR24320">
    <property type="entry name" value="RETINOL DEHYDROGENASE"/>
    <property type="match status" value="1"/>
</dbReference>
<evidence type="ECO:0000256" key="2">
    <source>
        <dbReference type="ARBA" id="ARBA00022857"/>
    </source>
</evidence>
<dbReference type="InterPro" id="IPR036291">
    <property type="entry name" value="NAD(P)-bd_dom_sf"/>
</dbReference>
<evidence type="ECO:0000256" key="1">
    <source>
        <dbReference type="ARBA" id="ARBA00006484"/>
    </source>
</evidence>
<dbReference type="STRING" id="5601.A0A0D2D6L0"/>
<dbReference type="EMBL" id="KN846956">
    <property type="protein sequence ID" value="KIW73196.1"/>
    <property type="molecule type" value="Genomic_DNA"/>
</dbReference>